<protein>
    <recommendedName>
        <fullName evidence="4">TonB C-terminal domain-containing protein</fullName>
    </recommendedName>
</protein>
<proteinExistence type="predicted"/>
<feature type="compositionally biased region" description="Low complexity" evidence="1">
    <location>
        <begin position="75"/>
        <end position="85"/>
    </location>
</feature>
<comment type="caution">
    <text evidence="2">The sequence shown here is derived from an EMBL/GenBank/DDBJ whole genome shotgun (WGS) entry which is preliminary data.</text>
</comment>
<feature type="region of interest" description="Disordered" evidence="1">
    <location>
        <begin position="49"/>
        <end position="87"/>
    </location>
</feature>
<evidence type="ECO:0000313" key="3">
    <source>
        <dbReference type="Proteomes" id="UP001139104"/>
    </source>
</evidence>
<name>A0ABS9Z5V7_9HYPH</name>
<dbReference type="EMBL" id="JAIVFP010000001">
    <property type="protein sequence ID" value="MCI4682471.1"/>
    <property type="molecule type" value="Genomic_DNA"/>
</dbReference>
<evidence type="ECO:0000313" key="2">
    <source>
        <dbReference type="EMBL" id="MCI4682471.1"/>
    </source>
</evidence>
<evidence type="ECO:0008006" key="4">
    <source>
        <dbReference type="Google" id="ProtNLM"/>
    </source>
</evidence>
<dbReference type="RefSeq" id="WP_243066480.1">
    <property type="nucleotide sequence ID" value="NZ_JAIVFK010000020.1"/>
</dbReference>
<gene>
    <name evidence="2" type="ORF">K2U94_06810</name>
</gene>
<evidence type="ECO:0000256" key="1">
    <source>
        <dbReference type="SAM" id="MobiDB-lite"/>
    </source>
</evidence>
<accession>A0ABS9Z5V7</accession>
<keyword evidence="3" id="KW-1185">Reference proteome</keyword>
<sequence>MPLMAEPPAVWRPVGPHVPPWAYWRHRHFHHRFRPPPPPYQPFPFGFPEPYGAPRNGPEILPPPAVPQSSPGTPAAPQRAAPLPAFSQGMTITIRKTLHENGEDGGRKPSPLIDRPRQAAERLAACWSPPLPRKGETVEATIRFSFNSRGTIIGGAPRVTYVKAGAGVTAGQVRDSILAAVKDCTPLRFSKSMAASAPGYPLSVHFIGRLADDNRGPN</sequence>
<dbReference type="Proteomes" id="UP001139104">
    <property type="component" value="Unassembled WGS sequence"/>
</dbReference>
<organism evidence="2 3">
    <name type="scientific">Candidatus Rhodoblastus alkanivorans</name>
    <dbReference type="NCBI Taxonomy" id="2954117"/>
    <lineage>
        <taxon>Bacteria</taxon>
        <taxon>Pseudomonadati</taxon>
        <taxon>Pseudomonadota</taxon>
        <taxon>Alphaproteobacteria</taxon>
        <taxon>Hyphomicrobiales</taxon>
        <taxon>Rhodoblastaceae</taxon>
        <taxon>Rhodoblastus</taxon>
    </lineage>
</organism>
<reference evidence="2" key="1">
    <citation type="journal article" date="2022" name="ISME J.">
        <title>Identification of active gaseous-alkane degraders at natural gas seeps.</title>
        <authorList>
            <person name="Farhan Ul Haque M."/>
            <person name="Hernandez M."/>
            <person name="Crombie A.T."/>
            <person name="Murrell J.C."/>
        </authorList>
    </citation>
    <scope>NUCLEOTIDE SEQUENCE</scope>
    <source>
        <strain evidence="2">PC2</strain>
    </source>
</reference>